<reference evidence="1" key="1">
    <citation type="submission" date="2023-04" db="EMBL/GenBank/DDBJ databases">
        <title>Draft Genome sequencing of Naganishia species isolated from polar environments using Oxford Nanopore Technology.</title>
        <authorList>
            <person name="Leo P."/>
            <person name="Venkateswaran K."/>
        </authorList>
    </citation>
    <scope>NUCLEOTIDE SEQUENCE</scope>
    <source>
        <strain evidence="1">MNA-CCFEE 5423</strain>
    </source>
</reference>
<evidence type="ECO:0000313" key="2">
    <source>
        <dbReference type="Proteomes" id="UP001227268"/>
    </source>
</evidence>
<dbReference type="EMBL" id="JASBWT010000008">
    <property type="protein sequence ID" value="KAJ9102511.1"/>
    <property type="molecule type" value="Genomic_DNA"/>
</dbReference>
<protein>
    <submittedName>
        <fullName evidence="1">Uncharacterized protein</fullName>
    </submittedName>
</protein>
<name>A0ACC2VUP4_9TREE</name>
<gene>
    <name evidence="1" type="ORF">QFC21_002911</name>
</gene>
<proteinExistence type="predicted"/>
<keyword evidence="2" id="KW-1185">Reference proteome</keyword>
<sequence length="360" mass="40619">MTEVVWNIFEPGLQRLGFYSPADPTYGRYLIPPWAPEQDLDNDPNIVTTRRRIFFPLNAPADSIQVEHSEDVELVPEKLSKERQRTGRWVFYKTWEMKPEALEGKEAGGKGVDMVMVHVYAVLQDVVRVDLRHGKQQREVFLSGASMGGWTITYPSTTDVTKIATAGTDESAESEPKHEQEFRPKIAGAFVMCPLVNVAPASRPNILVEGLARIIVKFAGSLPLAEAVRGNVSDDPRVEEEFRQDPLTYKGKLRASTGLSLLHGLNHLSKRAEEITLPIRIVHGDHDRATSHLATMSFFDRISSKDKELKIYEGYEHVMCKVGIDEADDRKRQAVLADWKAWLLKRVTIDRKAGYNPEAQ</sequence>
<accession>A0ACC2VUP4</accession>
<organism evidence="1 2">
    <name type="scientific">Naganishia friedmannii</name>
    <dbReference type="NCBI Taxonomy" id="89922"/>
    <lineage>
        <taxon>Eukaryota</taxon>
        <taxon>Fungi</taxon>
        <taxon>Dikarya</taxon>
        <taxon>Basidiomycota</taxon>
        <taxon>Agaricomycotina</taxon>
        <taxon>Tremellomycetes</taxon>
        <taxon>Filobasidiales</taxon>
        <taxon>Filobasidiaceae</taxon>
        <taxon>Naganishia</taxon>
    </lineage>
</organism>
<comment type="caution">
    <text evidence="1">The sequence shown here is derived from an EMBL/GenBank/DDBJ whole genome shotgun (WGS) entry which is preliminary data.</text>
</comment>
<dbReference type="Proteomes" id="UP001227268">
    <property type="component" value="Unassembled WGS sequence"/>
</dbReference>
<evidence type="ECO:0000313" key="1">
    <source>
        <dbReference type="EMBL" id="KAJ9102511.1"/>
    </source>
</evidence>